<dbReference type="InterPro" id="IPR051535">
    <property type="entry name" value="Siderophore_ABC-ATPase"/>
</dbReference>
<keyword evidence="3" id="KW-0813">Transport</keyword>
<keyword evidence="7 12" id="KW-0067">ATP-binding</keyword>
<dbReference type="PANTHER" id="PTHR42771:SF2">
    <property type="entry name" value="IRON(3+)-HYDROXAMATE IMPORT ATP-BINDING PROTEIN FHUC"/>
    <property type="match status" value="1"/>
</dbReference>
<evidence type="ECO:0000256" key="6">
    <source>
        <dbReference type="ARBA" id="ARBA00022741"/>
    </source>
</evidence>
<dbReference type="SMART" id="SM00382">
    <property type="entry name" value="AAA"/>
    <property type="match status" value="1"/>
</dbReference>
<evidence type="ECO:0000256" key="7">
    <source>
        <dbReference type="ARBA" id="ARBA00022840"/>
    </source>
</evidence>
<dbReference type="RefSeq" id="WP_340273418.1">
    <property type="nucleotide sequence ID" value="NZ_JBAKIA010000004.1"/>
</dbReference>
<comment type="subcellular location">
    <subcellularLocation>
        <location evidence="1">Cell membrane</location>
        <topology evidence="1">Peripheral membrane protein</topology>
    </subcellularLocation>
</comment>
<keyword evidence="13" id="KW-1185">Reference proteome</keyword>
<dbReference type="InterPro" id="IPR003439">
    <property type="entry name" value="ABC_transporter-like_ATP-bd"/>
</dbReference>
<keyword evidence="4" id="KW-1003">Cell membrane</keyword>
<dbReference type="CDD" id="cd03214">
    <property type="entry name" value="ABC_Iron-Siderophores_B12_Hemin"/>
    <property type="match status" value="1"/>
</dbReference>
<dbReference type="Gene3D" id="3.40.50.300">
    <property type="entry name" value="P-loop containing nucleotide triphosphate hydrolases"/>
    <property type="match status" value="1"/>
</dbReference>
<dbReference type="InterPro" id="IPR003593">
    <property type="entry name" value="AAA+_ATPase"/>
</dbReference>
<evidence type="ECO:0000256" key="4">
    <source>
        <dbReference type="ARBA" id="ARBA00022475"/>
    </source>
</evidence>
<dbReference type="PROSITE" id="PS50893">
    <property type="entry name" value="ABC_TRANSPORTER_2"/>
    <property type="match status" value="1"/>
</dbReference>
<comment type="caution">
    <text evidence="12">The sequence shown here is derived from an EMBL/GenBank/DDBJ whole genome shotgun (WGS) entry which is preliminary data.</text>
</comment>
<reference evidence="12 13" key="1">
    <citation type="submission" date="2024-02" db="EMBL/GenBank/DDBJ databases">
        <title>Roseibium algae sp. nov., isolated from marine alga (Grateloupia sp.), showing potential in myo-inositol conversion.</title>
        <authorList>
            <person name="Wang Y."/>
        </authorList>
    </citation>
    <scope>NUCLEOTIDE SEQUENCE [LARGE SCALE GENOMIC DNA]</scope>
    <source>
        <strain evidence="12 13">H3510</strain>
    </source>
</reference>
<evidence type="ECO:0000313" key="12">
    <source>
        <dbReference type="EMBL" id="MEJ8473758.1"/>
    </source>
</evidence>
<dbReference type="EMBL" id="JBAKIA010000004">
    <property type="protein sequence ID" value="MEJ8473758.1"/>
    <property type="molecule type" value="Genomic_DNA"/>
</dbReference>
<evidence type="ECO:0000256" key="3">
    <source>
        <dbReference type="ARBA" id="ARBA00022448"/>
    </source>
</evidence>
<evidence type="ECO:0000256" key="10">
    <source>
        <dbReference type="ARBA" id="ARBA00023136"/>
    </source>
</evidence>
<dbReference type="Proteomes" id="UP001385499">
    <property type="component" value="Unassembled WGS sequence"/>
</dbReference>
<protein>
    <submittedName>
        <fullName evidence="12">ABC transporter ATP-binding protein</fullName>
    </submittedName>
</protein>
<evidence type="ECO:0000259" key="11">
    <source>
        <dbReference type="PROSITE" id="PS50893"/>
    </source>
</evidence>
<keyword evidence="8" id="KW-0408">Iron</keyword>
<evidence type="ECO:0000256" key="8">
    <source>
        <dbReference type="ARBA" id="ARBA00023004"/>
    </source>
</evidence>
<evidence type="ECO:0000313" key="13">
    <source>
        <dbReference type="Proteomes" id="UP001385499"/>
    </source>
</evidence>
<feature type="domain" description="ABC transporter" evidence="11">
    <location>
        <begin position="5"/>
        <end position="241"/>
    </location>
</feature>
<evidence type="ECO:0000256" key="5">
    <source>
        <dbReference type="ARBA" id="ARBA00022496"/>
    </source>
</evidence>
<gene>
    <name evidence="12" type="ORF">V6575_06645</name>
</gene>
<keyword evidence="6" id="KW-0547">Nucleotide-binding</keyword>
<name>A0ABU8TIU8_9HYPH</name>
<dbReference type="Pfam" id="PF00005">
    <property type="entry name" value="ABC_tran"/>
    <property type="match status" value="1"/>
</dbReference>
<sequence length="265" mass="29136">MHMVLEAKDIVASYGQTPVLRKLSARFADGRMTALIGPNGCGKSTLLKAMMGFLPISGGEVTLDGCSIARIERRALAKRIAYLPQENHCPDYMTLGELIELGGYSRFSLFGGPSERDRKLFREALEIVGLTDMAHRSVNVLSGGQKQRAWIAMVLAQDADIILMDEPVNHLDIKYQYAVLELVRDLITTHGKTVVAVLHDINLTTAFADDVIMLREGMVHAAGSVRETVTRENVAHVFDLETNIFCRDGRLICVPQMTGSPLVPA</sequence>
<dbReference type="GO" id="GO:0005524">
    <property type="term" value="F:ATP binding"/>
    <property type="evidence" value="ECO:0007669"/>
    <property type="project" value="UniProtKB-KW"/>
</dbReference>
<dbReference type="InterPro" id="IPR027417">
    <property type="entry name" value="P-loop_NTPase"/>
</dbReference>
<keyword evidence="10" id="KW-0472">Membrane</keyword>
<dbReference type="PANTHER" id="PTHR42771">
    <property type="entry name" value="IRON(3+)-HYDROXAMATE IMPORT ATP-BINDING PROTEIN FHUC"/>
    <property type="match status" value="1"/>
</dbReference>
<evidence type="ECO:0000256" key="9">
    <source>
        <dbReference type="ARBA" id="ARBA00023065"/>
    </source>
</evidence>
<dbReference type="PROSITE" id="PS00211">
    <property type="entry name" value="ABC_TRANSPORTER_1"/>
    <property type="match status" value="1"/>
</dbReference>
<comment type="similarity">
    <text evidence="2">Belongs to the ABC transporter superfamily.</text>
</comment>
<evidence type="ECO:0000256" key="1">
    <source>
        <dbReference type="ARBA" id="ARBA00004202"/>
    </source>
</evidence>
<organism evidence="12 13">
    <name type="scientific">Roseibium algae</name>
    <dbReference type="NCBI Taxonomy" id="3123038"/>
    <lineage>
        <taxon>Bacteria</taxon>
        <taxon>Pseudomonadati</taxon>
        <taxon>Pseudomonadota</taxon>
        <taxon>Alphaproteobacteria</taxon>
        <taxon>Hyphomicrobiales</taxon>
        <taxon>Stappiaceae</taxon>
        <taxon>Roseibium</taxon>
    </lineage>
</organism>
<dbReference type="InterPro" id="IPR017871">
    <property type="entry name" value="ABC_transporter-like_CS"/>
</dbReference>
<proteinExistence type="inferred from homology"/>
<evidence type="ECO:0000256" key="2">
    <source>
        <dbReference type="ARBA" id="ARBA00005417"/>
    </source>
</evidence>
<accession>A0ABU8TIU8</accession>
<dbReference type="SUPFAM" id="SSF52540">
    <property type="entry name" value="P-loop containing nucleoside triphosphate hydrolases"/>
    <property type="match status" value="1"/>
</dbReference>
<keyword evidence="5" id="KW-0410">Iron transport</keyword>
<keyword evidence="9" id="KW-0406">Ion transport</keyword>